<organism evidence="1 2">
    <name type="scientific">Streptomyces daliensis</name>
    <dbReference type="NCBI Taxonomy" id="299421"/>
    <lineage>
        <taxon>Bacteria</taxon>
        <taxon>Bacillati</taxon>
        <taxon>Actinomycetota</taxon>
        <taxon>Actinomycetes</taxon>
        <taxon>Kitasatosporales</taxon>
        <taxon>Streptomycetaceae</taxon>
        <taxon>Streptomyces</taxon>
    </lineage>
</organism>
<reference evidence="1" key="1">
    <citation type="submission" date="2021-04" db="EMBL/GenBank/DDBJ databases">
        <title>Sequencing of actinobacteria type strains.</title>
        <authorList>
            <person name="Nguyen G.-S."/>
            <person name="Wentzel A."/>
        </authorList>
    </citation>
    <scope>NUCLEOTIDE SEQUENCE</scope>
    <source>
        <strain evidence="1">DSM 42095</strain>
    </source>
</reference>
<dbReference type="AlphaFoldDB" id="A0A8T4IME7"/>
<name>A0A8T4IME7_9ACTN</name>
<dbReference type="InterPro" id="IPR029057">
    <property type="entry name" value="PRTase-like"/>
</dbReference>
<protein>
    <recommendedName>
        <fullName evidence="3">Phosphoribosyltransferase</fullName>
    </recommendedName>
</protein>
<comment type="caution">
    <text evidence="1">The sequence shown here is derived from an EMBL/GenBank/DDBJ whole genome shotgun (WGS) entry which is preliminary data.</text>
</comment>
<sequence length="227" mass="24073">MCAGPLADGGALCSACAAHRRQAQTLGAETADRTVFVAYSAAGSQSDWDMHRYKAASPGPANPSWMRTAGLAAHFGVMHRTCLDAGQFGPVDAFAVVPSLGGRPTPHPLETLAAYLLPRLPAVALSAAAGDRGDRDQRRVLRPDFFAVSDHEAVHGRHIVLVDDTWVTGSHLQSAAAALRQAGAARVTGLVLARRLRPGWGTNADFIAEQLVRPYDIAVCPVNRHVE</sequence>
<accession>A0A8T4IME7</accession>
<gene>
    <name evidence="1" type="ORF">KDA82_10040</name>
</gene>
<keyword evidence="2" id="KW-1185">Reference proteome</keyword>
<dbReference type="Proteomes" id="UP000675554">
    <property type="component" value="Unassembled WGS sequence"/>
</dbReference>
<evidence type="ECO:0000313" key="2">
    <source>
        <dbReference type="Proteomes" id="UP000675554"/>
    </source>
</evidence>
<dbReference type="SUPFAM" id="SSF53271">
    <property type="entry name" value="PRTase-like"/>
    <property type="match status" value="1"/>
</dbReference>
<dbReference type="Gene3D" id="3.40.50.2020">
    <property type="match status" value="1"/>
</dbReference>
<dbReference type="EMBL" id="JAGSMN010000198">
    <property type="protein sequence ID" value="MBR7673351.1"/>
    <property type="molecule type" value="Genomic_DNA"/>
</dbReference>
<evidence type="ECO:0000313" key="1">
    <source>
        <dbReference type="EMBL" id="MBR7673351.1"/>
    </source>
</evidence>
<evidence type="ECO:0008006" key="3">
    <source>
        <dbReference type="Google" id="ProtNLM"/>
    </source>
</evidence>
<proteinExistence type="predicted"/>